<evidence type="ECO:0000256" key="1">
    <source>
        <dbReference type="ARBA" id="ARBA00093462"/>
    </source>
</evidence>
<dbReference type="InterPro" id="IPR036390">
    <property type="entry name" value="WH_DNA-bd_sf"/>
</dbReference>
<protein>
    <submittedName>
        <fullName evidence="5">DNA replication protein dnaD</fullName>
    </submittedName>
</protein>
<dbReference type="Proteomes" id="UP000031938">
    <property type="component" value="Unassembled WGS sequence"/>
</dbReference>
<dbReference type="EMBL" id="JXRP01000019">
    <property type="protein sequence ID" value="KIL44169.1"/>
    <property type="molecule type" value="Genomic_DNA"/>
</dbReference>
<dbReference type="PANTHER" id="PTHR37293:SF6">
    <property type="entry name" value="DNA REPLICATION PROTEIN DNAD"/>
    <property type="match status" value="1"/>
</dbReference>
<comment type="caution">
    <text evidence="5">The sequence shown here is derived from an EMBL/GenBank/DDBJ whole genome shotgun (WGS) entry which is preliminary data.</text>
</comment>
<dbReference type="STRING" id="889306.KP78_31330"/>
<dbReference type="NCBIfam" id="TIGR01446">
    <property type="entry name" value="DnaD_dom"/>
    <property type="match status" value="1"/>
</dbReference>
<sequence length="235" mass="27684">MNQQLSWTTWLAEGHVSVPVILLKHYPSFNLNEEECMLLLHLHTFIEKGNAFPTPEELSNRMTITATKCFSIIQKLITRGFLTIEETSVDGVRQENYSLFPLWKTIMDKLETDQRQTKLEDTLQSQTDLYTIFEQEFGRPLSPLECETLAMWIDQDHQSTELIKSALREAVISNKLNFRYIDRILFEWKKQRITTVDQARKQGEKFRQTTATSKPEQMQETAKTKKVPFYNWLEQ</sequence>
<dbReference type="SUPFAM" id="SSF158499">
    <property type="entry name" value="DnaD domain-like"/>
    <property type="match status" value="1"/>
</dbReference>
<dbReference type="InterPro" id="IPR034829">
    <property type="entry name" value="DnaD-like_sf"/>
</dbReference>
<dbReference type="PANTHER" id="PTHR37293">
    <property type="entry name" value="PHAGE REPLICATION PROTEIN-RELATED"/>
    <property type="match status" value="1"/>
</dbReference>
<organism evidence="5 6">
    <name type="scientific">Jeotgalibacillus soli</name>
    <dbReference type="NCBI Taxonomy" id="889306"/>
    <lineage>
        <taxon>Bacteria</taxon>
        <taxon>Bacillati</taxon>
        <taxon>Bacillota</taxon>
        <taxon>Bacilli</taxon>
        <taxon>Bacillales</taxon>
        <taxon>Caryophanaceae</taxon>
        <taxon>Jeotgalibacillus</taxon>
    </lineage>
</organism>
<dbReference type="Gene3D" id="1.10.10.630">
    <property type="entry name" value="DnaD domain-like"/>
    <property type="match status" value="1"/>
</dbReference>
<reference evidence="5 6" key="1">
    <citation type="submission" date="2015-01" db="EMBL/GenBank/DDBJ databases">
        <title>Genome sequencing of Jeotgalibacillus soli.</title>
        <authorList>
            <person name="Goh K.M."/>
            <person name="Chan K.-G."/>
            <person name="Yaakop A.S."/>
            <person name="Ee R."/>
            <person name="Gan H.M."/>
            <person name="Chan C.S."/>
        </authorList>
    </citation>
    <scope>NUCLEOTIDE SEQUENCE [LARGE SCALE GENOMIC DNA]</scope>
    <source>
        <strain evidence="5 6">P9</strain>
    </source>
</reference>
<gene>
    <name evidence="5" type="ORF">KP78_31330</name>
</gene>
<dbReference type="Pfam" id="PF21984">
    <property type="entry name" value="DnaD_N"/>
    <property type="match status" value="1"/>
</dbReference>
<dbReference type="Pfam" id="PF07261">
    <property type="entry name" value="DnaB_2"/>
    <property type="match status" value="1"/>
</dbReference>
<accession>A0A0C2RQZ0</accession>
<evidence type="ECO:0000259" key="4">
    <source>
        <dbReference type="Pfam" id="PF21984"/>
    </source>
</evidence>
<dbReference type="AlphaFoldDB" id="A0A0C2RQZ0"/>
<dbReference type="InterPro" id="IPR053162">
    <property type="entry name" value="DnaD"/>
</dbReference>
<feature type="region of interest" description="Disordered" evidence="2">
    <location>
        <begin position="200"/>
        <end position="223"/>
    </location>
</feature>
<dbReference type="InterPro" id="IPR006343">
    <property type="entry name" value="DnaB/C_C"/>
</dbReference>
<dbReference type="InterPro" id="IPR036388">
    <property type="entry name" value="WH-like_DNA-bd_sf"/>
</dbReference>
<proteinExistence type="inferred from homology"/>
<dbReference type="RefSeq" id="WP_041090080.1">
    <property type="nucleotide sequence ID" value="NZ_JXRP01000019.1"/>
</dbReference>
<feature type="domain" description="DnaD N-terminal" evidence="4">
    <location>
        <begin position="18"/>
        <end position="116"/>
    </location>
</feature>
<dbReference type="OrthoDB" id="9770238at2"/>
<keyword evidence="6" id="KW-1185">Reference proteome</keyword>
<name>A0A0C2RQZ0_9BACL</name>
<evidence type="ECO:0000313" key="6">
    <source>
        <dbReference type="Proteomes" id="UP000031938"/>
    </source>
</evidence>
<comment type="similarity">
    <text evidence="1">Belongs to the DnaB/DnaD family.</text>
</comment>
<feature type="compositionally biased region" description="Polar residues" evidence="2">
    <location>
        <begin position="208"/>
        <end position="221"/>
    </location>
</feature>
<evidence type="ECO:0000259" key="3">
    <source>
        <dbReference type="Pfam" id="PF07261"/>
    </source>
</evidence>
<dbReference type="PATRIC" id="fig|889306.3.peg.3146"/>
<evidence type="ECO:0000313" key="5">
    <source>
        <dbReference type="EMBL" id="KIL44169.1"/>
    </source>
</evidence>
<dbReference type="Gene3D" id="1.10.10.10">
    <property type="entry name" value="Winged helix-like DNA-binding domain superfamily/Winged helix DNA-binding domain"/>
    <property type="match status" value="1"/>
</dbReference>
<dbReference type="InterPro" id="IPR053843">
    <property type="entry name" value="DnaD_N"/>
</dbReference>
<feature type="domain" description="DnaB/C C-terminal" evidence="3">
    <location>
        <begin position="130"/>
        <end position="202"/>
    </location>
</feature>
<dbReference type="SUPFAM" id="SSF46785">
    <property type="entry name" value="Winged helix' DNA-binding domain"/>
    <property type="match status" value="1"/>
</dbReference>
<evidence type="ECO:0000256" key="2">
    <source>
        <dbReference type="SAM" id="MobiDB-lite"/>
    </source>
</evidence>